<evidence type="ECO:0000313" key="2">
    <source>
        <dbReference type="Proteomes" id="UP000077202"/>
    </source>
</evidence>
<dbReference type="AlphaFoldDB" id="A0A176W3T8"/>
<dbReference type="Proteomes" id="UP000077202">
    <property type="component" value="Unassembled WGS sequence"/>
</dbReference>
<keyword evidence="2" id="KW-1185">Reference proteome</keyword>
<evidence type="ECO:0000313" key="1">
    <source>
        <dbReference type="EMBL" id="OAE27303.1"/>
    </source>
</evidence>
<organism evidence="1 2">
    <name type="scientific">Marchantia polymorpha subsp. ruderalis</name>
    <dbReference type="NCBI Taxonomy" id="1480154"/>
    <lineage>
        <taxon>Eukaryota</taxon>
        <taxon>Viridiplantae</taxon>
        <taxon>Streptophyta</taxon>
        <taxon>Embryophyta</taxon>
        <taxon>Marchantiophyta</taxon>
        <taxon>Marchantiopsida</taxon>
        <taxon>Marchantiidae</taxon>
        <taxon>Marchantiales</taxon>
        <taxon>Marchantiaceae</taxon>
        <taxon>Marchantia</taxon>
    </lineage>
</organism>
<proteinExistence type="predicted"/>
<reference evidence="1" key="1">
    <citation type="submission" date="2016-03" db="EMBL/GenBank/DDBJ databases">
        <title>Mechanisms controlling the formation of the plant cell surface in tip-growing cells are functionally conserved among land plants.</title>
        <authorList>
            <person name="Honkanen S."/>
            <person name="Jones V.A."/>
            <person name="Morieri G."/>
            <person name="Champion C."/>
            <person name="Hetherington A.J."/>
            <person name="Kelly S."/>
            <person name="Saint-Marcoux D."/>
            <person name="Proust H."/>
            <person name="Prescott H."/>
            <person name="Dolan L."/>
        </authorList>
    </citation>
    <scope>NUCLEOTIDE SEQUENCE [LARGE SCALE GENOMIC DNA]</scope>
    <source>
        <tissue evidence="1">Whole gametophyte</tissue>
    </source>
</reference>
<name>A0A176W3T8_MARPO</name>
<dbReference type="EMBL" id="LVLJ01001921">
    <property type="protein sequence ID" value="OAE27303.1"/>
    <property type="molecule type" value="Genomic_DNA"/>
</dbReference>
<protein>
    <submittedName>
        <fullName evidence="1">Uncharacterized protein</fullName>
    </submittedName>
</protein>
<gene>
    <name evidence="1" type="ORF">AXG93_2817s1080</name>
</gene>
<comment type="caution">
    <text evidence="1">The sequence shown here is derived from an EMBL/GenBank/DDBJ whole genome shotgun (WGS) entry which is preliminary data.</text>
</comment>
<sequence length="116" mass="13080">MNLQEAVADLDLHPFISKVPHIPVMDLRNWDRDGSRWRSMYTVLSSGNWLKVNRLLKHVETSYFGHMDLCGNSSRAQEFWKKMAPVATKLATGAIFVVASIATESRVWRACTGGSN</sequence>
<accession>A0A176W3T8</accession>